<keyword evidence="3" id="KW-1185">Reference proteome</keyword>
<dbReference type="AlphaFoldDB" id="A0A093GGC8"/>
<organism evidence="2 3">
    <name type="scientific">Dryobates pubescens</name>
    <name type="common">Downy woodpecker</name>
    <name type="synonym">Picoides pubescens</name>
    <dbReference type="NCBI Taxonomy" id="118200"/>
    <lineage>
        <taxon>Eukaryota</taxon>
        <taxon>Metazoa</taxon>
        <taxon>Chordata</taxon>
        <taxon>Craniata</taxon>
        <taxon>Vertebrata</taxon>
        <taxon>Euteleostomi</taxon>
        <taxon>Archelosauria</taxon>
        <taxon>Archosauria</taxon>
        <taxon>Dinosauria</taxon>
        <taxon>Saurischia</taxon>
        <taxon>Theropoda</taxon>
        <taxon>Coelurosauria</taxon>
        <taxon>Aves</taxon>
        <taxon>Neognathae</taxon>
        <taxon>Neoaves</taxon>
        <taxon>Telluraves</taxon>
        <taxon>Coraciimorphae</taxon>
        <taxon>Piciformes</taxon>
        <taxon>Picidae</taxon>
        <taxon>Dryobates</taxon>
    </lineage>
</organism>
<sequence length="125" mass="13696">PAAENIRTPEAKAVKEDDKHQCSGHPQLPASNKSSKPEKSTPEGDKTQIPSKSFTKPDASDTKGKSKNPGFGTRQPPPSVSLMKPQEKNTTVKRKQSPPPLDEKNMAKPDSPEKKNGPERPEKYQ</sequence>
<reference evidence="2 3" key="1">
    <citation type="submission" date="2014-04" db="EMBL/GenBank/DDBJ databases">
        <title>Genome evolution of avian class.</title>
        <authorList>
            <person name="Zhang G."/>
            <person name="Li C."/>
        </authorList>
    </citation>
    <scope>NUCLEOTIDE SEQUENCE [LARGE SCALE GENOMIC DNA]</scope>
    <source>
        <strain evidence="2">BGI_N307</strain>
    </source>
</reference>
<proteinExistence type="predicted"/>
<accession>A0A093GGC8</accession>
<feature type="compositionally biased region" description="Basic and acidic residues" evidence="1">
    <location>
        <begin position="101"/>
        <end position="125"/>
    </location>
</feature>
<protein>
    <submittedName>
        <fullName evidence="2">Uncharacterized protein</fullName>
    </submittedName>
</protein>
<feature type="compositionally biased region" description="Basic and acidic residues" evidence="1">
    <location>
        <begin position="35"/>
        <end position="46"/>
    </location>
</feature>
<feature type="non-terminal residue" evidence="2">
    <location>
        <position position="125"/>
    </location>
</feature>
<evidence type="ECO:0000313" key="3">
    <source>
        <dbReference type="Proteomes" id="UP000053875"/>
    </source>
</evidence>
<feature type="compositionally biased region" description="Basic and acidic residues" evidence="1">
    <location>
        <begin position="7"/>
        <end position="21"/>
    </location>
</feature>
<evidence type="ECO:0000313" key="2">
    <source>
        <dbReference type="EMBL" id="KFV65997.1"/>
    </source>
</evidence>
<dbReference type="EMBL" id="KL215656">
    <property type="protein sequence ID" value="KFV65997.1"/>
    <property type="molecule type" value="Genomic_DNA"/>
</dbReference>
<dbReference type="STRING" id="118200.A0A093GGC8"/>
<gene>
    <name evidence="2" type="ORF">N307_07234</name>
</gene>
<feature type="region of interest" description="Disordered" evidence="1">
    <location>
        <begin position="1"/>
        <end position="125"/>
    </location>
</feature>
<evidence type="ECO:0000256" key="1">
    <source>
        <dbReference type="SAM" id="MobiDB-lite"/>
    </source>
</evidence>
<name>A0A093GGC8_DRYPU</name>
<dbReference type="Proteomes" id="UP000053875">
    <property type="component" value="Unassembled WGS sequence"/>
</dbReference>
<feature type="non-terminal residue" evidence="2">
    <location>
        <position position="1"/>
    </location>
</feature>